<dbReference type="EMBL" id="JBANAX010000109">
    <property type="protein sequence ID" value="KAL1222033.1"/>
    <property type="molecule type" value="Genomic_DNA"/>
</dbReference>
<evidence type="ECO:0000313" key="2">
    <source>
        <dbReference type="EMBL" id="KAL1222033.1"/>
    </source>
</evidence>
<dbReference type="SMART" id="SM00256">
    <property type="entry name" value="FBOX"/>
    <property type="match status" value="1"/>
</dbReference>
<evidence type="ECO:0000313" key="3">
    <source>
        <dbReference type="Proteomes" id="UP001558713"/>
    </source>
</evidence>
<keyword evidence="3" id="KW-1185">Reference proteome</keyword>
<dbReference type="AlphaFoldDB" id="A0ABD1BXV3"/>
<protein>
    <submittedName>
        <fullName evidence="2">F-box/kelch-repeat protein</fullName>
    </submittedName>
</protein>
<dbReference type="PANTHER" id="PTHR31672">
    <property type="entry name" value="BNACNNG10540D PROTEIN"/>
    <property type="match status" value="1"/>
</dbReference>
<dbReference type="Pfam" id="PF07734">
    <property type="entry name" value="FBA_1"/>
    <property type="match status" value="1"/>
</dbReference>
<dbReference type="PROSITE" id="PS50181">
    <property type="entry name" value="FBOX"/>
    <property type="match status" value="1"/>
</dbReference>
<organism evidence="2 3">
    <name type="scientific">Cardamine amara subsp. amara</name>
    <dbReference type="NCBI Taxonomy" id="228776"/>
    <lineage>
        <taxon>Eukaryota</taxon>
        <taxon>Viridiplantae</taxon>
        <taxon>Streptophyta</taxon>
        <taxon>Embryophyta</taxon>
        <taxon>Tracheophyta</taxon>
        <taxon>Spermatophyta</taxon>
        <taxon>Magnoliopsida</taxon>
        <taxon>eudicotyledons</taxon>
        <taxon>Gunneridae</taxon>
        <taxon>Pentapetalae</taxon>
        <taxon>rosids</taxon>
        <taxon>malvids</taxon>
        <taxon>Brassicales</taxon>
        <taxon>Brassicaceae</taxon>
        <taxon>Cardamineae</taxon>
        <taxon>Cardamine</taxon>
    </lineage>
</organism>
<comment type="caution">
    <text evidence="2">The sequence shown here is derived from an EMBL/GenBank/DDBJ whole genome shotgun (WGS) entry which is preliminary data.</text>
</comment>
<dbReference type="Proteomes" id="UP001558713">
    <property type="component" value="Unassembled WGS sequence"/>
</dbReference>
<gene>
    <name evidence="2" type="ORF">V5N11_025492</name>
</gene>
<dbReference type="InterPro" id="IPR017451">
    <property type="entry name" value="F-box-assoc_interact_dom"/>
</dbReference>
<dbReference type="InterPro" id="IPR050796">
    <property type="entry name" value="SCF_F-box_component"/>
</dbReference>
<evidence type="ECO:0000259" key="1">
    <source>
        <dbReference type="PROSITE" id="PS50181"/>
    </source>
</evidence>
<dbReference type="SUPFAM" id="SSF81383">
    <property type="entry name" value="F-box domain"/>
    <property type="match status" value="1"/>
</dbReference>
<dbReference type="Gene3D" id="1.20.1280.50">
    <property type="match status" value="1"/>
</dbReference>
<dbReference type="Pfam" id="PF00646">
    <property type="entry name" value="F-box"/>
    <property type="match status" value="1"/>
</dbReference>
<sequence>MTRMCDLPPELLEMIFTKIPITSIRTVRSTCRLWKALTKDWVLGKGATREQFLGFMTMDYKVCSLRFHLCRKNKGKEDEDLLDLSIKQVDLLNQVDISKVYHCEGLVLCVAKDNSRLMVWNPYLGQTRWIVPITDFNRYDTYALGYDINHNHKIFRFTNDINQKKFISQYEIYDFSSNSWRVLKVTSDWTIDYYQRSVSLKGSSYFFAPNKIIPAFLLCFDFTRERFGPRLPLPFRSNKYGEIVTLSCVKEEQLAVLYQENEDISDILNIWITTKIEPKTLSWSKFLRVELRPFALTGVQFRNAAGSFLVDEQEKVVVLFDLEGEITIKATRYHKALIIGSDGYFKSVCLGEAAKVGEPCPITESNPIIYCPSLVCSSSYFPSMVQLNQPRKRKERDD</sequence>
<dbReference type="PANTHER" id="PTHR31672:SF13">
    <property type="entry name" value="F-BOX PROTEIN CPR30-LIKE"/>
    <property type="match status" value="1"/>
</dbReference>
<dbReference type="InterPro" id="IPR001810">
    <property type="entry name" value="F-box_dom"/>
</dbReference>
<dbReference type="InterPro" id="IPR036047">
    <property type="entry name" value="F-box-like_dom_sf"/>
</dbReference>
<feature type="domain" description="F-box" evidence="1">
    <location>
        <begin position="1"/>
        <end position="40"/>
    </location>
</feature>
<dbReference type="InterPro" id="IPR006527">
    <property type="entry name" value="F-box-assoc_dom_typ1"/>
</dbReference>
<proteinExistence type="predicted"/>
<reference evidence="2 3" key="1">
    <citation type="submission" date="2024-04" db="EMBL/GenBank/DDBJ databases">
        <title>Genome assembly C_amara_ONT_v2.</title>
        <authorList>
            <person name="Yant L."/>
            <person name="Moore C."/>
            <person name="Slenker M."/>
        </authorList>
    </citation>
    <scope>NUCLEOTIDE SEQUENCE [LARGE SCALE GENOMIC DNA]</scope>
    <source>
        <tissue evidence="2">Leaf</tissue>
    </source>
</reference>
<name>A0ABD1BXV3_CARAN</name>
<accession>A0ABD1BXV3</accession>
<dbReference type="NCBIfam" id="TIGR01640">
    <property type="entry name" value="F_box_assoc_1"/>
    <property type="match status" value="1"/>
</dbReference>